<dbReference type="Proteomes" id="UP000317371">
    <property type="component" value="Unassembled WGS sequence"/>
</dbReference>
<dbReference type="AlphaFoldDB" id="A0A540VCK9"/>
<reference evidence="2 3" key="1">
    <citation type="submission" date="2019-06" db="EMBL/GenBank/DDBJ databases">
        <title>Genome sequence of Litorilinea aerophila BAA-2444.</title>
        <authorList>
            <person name="Maclea K.S."/>
            <person name="Maurais E.G."/>
            <person name="Iannazzi L.C."/>
        </authorList>
    </citation>
    <scope>NUCLEOTIDE SEQUENCE [LARGE SCALE GENOMIC DNA]</scope>
    <source>
        <strain evidence="2 3">ATCC BAA-2444</strain>
    </source>
</reference>
<evidence type="ECO:0000256" key="1">
    <source>
        <dbReference type="SAM" id="Phobius"/>
    </source>
</evidence>
<feature type="transmembrane region" description="Helical" evidence="1">
    <location>
        <begin position="12"/>
        <end position="33"/>
    </location>
</feature>
<keyword evidence="3" id="KW-1185">Reference proteome</keyword>
<comment type="caution">
    <text evidence="2">The sequence shown here is derived from an EMBL/GenBank/DDBJ whole genome shotgun (WGS) entry which is preliminary data.</text>
</comment>
<keyword evidence="1" id="KW-0812">Transmembrane</keyword>
<keyword evidence="1" id="KW-1133">Transmembrane helix</keyword>
<dbReference type="InterPro" id="IPR012538">
    <property type="entry name" value="Cyt_c_oxidase_su2a"/>
</dbReference>
<name>A0A540VCK9_9CHLR</name>
<evidence type="ECO:0000313" key="2">
    <source>
        <dbReference type="EMBL" id="TQE94504.1"/>
    </source>
</evidence>
<accession>A0A540VCK9</accession>
<keyword evidence="1" id="KW-0472">Membrane</keyword>
<dbReference type="InParanoid" id="A0A540VCK9"/>
<organism evidence="2 3">
    <name type="scientific">Litorilinea aerophila</name>
    <dbReference type="NCBI Taxonomy" id="1204385"/>
    <lineage>
        <taxon>Bacteria</taxon>
        <taxon>Bacillati</taxon>
        <taxon>Chloroflexota</taxon>
        <taxon>Caldilineae</taxon>
        <taxon>Caldilineales</taxon>
        <taxon>Caldilineaceae</taxon>
        <taxon>Litorilinea</taxon>
    </lineage>
</organism>
<dbReference type="RefSeq" id="WP_141611251.1">
    <property type="nucleotide sequence ID" value="NZ_VIGC02000023.1"/>
</dbReference>
<dbReference type="EMBL" id="VIGC01000023">
    <property type="protein sequence ID" value="TQE94504.1"/>
    <property type="molecule type" value="Genomic_DNA"/>
</dbReference>
<protein>
    <submittedName>
        <fullName evidence="2">Cytochrome c oxidase subunit 2A</fullName>
    </submittedName>
</protein>
<proteinExistence type="predicted"/>
<sequence length="39" mass="4251">MKDPDTPKGTIALLAVYVLIIIALWGSVYLTMISRGTTQ</sequence>
<evidence type="ECO:0000313" key="3">
    <source>
        <dbReference type="Proteomes" id="UP000317371"/>
    </source>
</evidence>
<dbReference type="Pfam" id="PF08113">
    <property type="entry name" value="CoxIIa"/>
    <property type="match status" value="1"/>
</dbReference>
<gene>
    <name evidence="2" type="ORF">FKZ61_16495</name>
</gene>